<protein>
    <submittedName>
        <fullName evidence="2">GPW/gp25 family protein</fullName>
    </submittedName>
</protein>
<evidence type="ECO:0000313" key="3">
    <source>
        <dbReference type="Proteomes" id="UP001597459"/>
    </source>
</evidence>
<sequence length="137" mass="15768">METKTSFLGSGWSFPPEFTKKGNASVKLTADEEDIKASLKVLLSTRLGERIMVPEYGCNLEELLFKPLNLTLKTYVKELIKNAILYFEPRIDVEKIEIDQTEEWEGKLLIVISYKIRVTNSRSNLVFPFYKEEGTNV</sequence>
<evidence type="ECO:0000313" key="2">
    <source>
        <dbReference type="EMBL" id="MFD2593454.1"/>
    </source>
</evidence>
<dbReference type="Proteomes" id="UP001597459">
    <property type="component" value="Unassembled WGS sequence"/>
</dbReference>
<reference evidence="3" key="1">
    <citation type="journal article" date="2019" name="Int. J. Syst. Evol. Microbiol.">
        <title>The Global Catalogue of Microorganisms (GCM) 10K type strain sequencing project: providing services to taxonomists for standard genome sequencing and annotation.</title>
        <authorList>
            <consortium name="The Broad Institute Genomics Platform"/>
            <consortium name="The Broad Institute Genome Sequencing Center for Infectious Disease"/>
            <person name="Wu L."/>
            <person name="Ma J."/>
        </authorList>
    </citation>
    <scope>NUCLEOTIDE SEQUENCE [LARGE SCALE GENOMIC DNA]</scope>
    <source>
        <strain evidence="3">KCTC 42423</strain>
    </source>
</reference>
<keyword evidence="3" id="KW-1185">Reference proteome</keyword>
<proteinExistence type="predicted"/>
<organism evidence="2 3">
    <name type="scientific">Aquimarina hainanensis</name>
    <dbReference type="NCBI Taxonomy" id="1578017"/>
    <lineage>
        <taxon>Bacteria</taxon>
        <taxon>Pseudomonadati</taxon>
        <taxon>Bacteroidota</taxon>
        <taxon>Flavobacteriia</taxon>
        <taxon>Flavobacteriales</taxon>
        <taxon>Flavobacteriaceae</taxon>
        <taxon>Aquimarina</taxon>
    </lineage>
</organism>
<dbReference type="Pfam" id="PF04965">
    <property type="entry name" value="GPW_gp25"/>
    <property type="match status" value="1"/>
</dbReference>
<dbReference type="Gene3D" id="3.10.450.40">
    <property type="match status" value="1"/>
</dbReference>
<dbReference type="EMBL" id="JBHULX010000048">
    <property type="protein sequence ID" value="MFD2593454.1"/>
    <property type="molecule type" value="Genomic_DNA"/>
</dbReference>
<dbReference type="InterPro" id="IPR007048">
    <property type="entry name" value="IraD/Gp25-like"/>
</dbReference>
<feature type="domain" description="IraD/Gp25-like" evidence="1">
    <location>
        <begin position="31"/>
        <end position="120"/>
    </location>
</feature>
<dbReference type="SUPFAM" id="SSF160719">
    <property type="entry name" value="gpW/gp25-like"/>
    <property type="match status" value="1"/>
</dbReference>
<accession>A0ABW5NGW0</accession>
<dbReference type="RefSeq" id="WP_378254124.1">
    <property type="nucleotide sequence ID" value="NZ_JBHSJV010000001.1"/>
</dbReference>
<gene>
    <name evidence="2" type="ORF">ACFSTE_21635</name>
</gene>
<comment type="caution">
    <text evidence="2">The sequence shown here is derived from an EMBL/GenBank/DDBJ whole genome shotgun (WGS) entry which is preliminary data.</text>
</comment>
<name>A0ABW5NGW0_9FLAO</name>
<evidence type="ECO:0000259" key="1">
    <source>
        <dbReference type="Pfam" id="PF04965"/>
    </source>
</evidence>